<accession>A0A9E6SU91</accession>
<evidence type="ECO:0000313" key="5">
    <source>
        <dbReference type="Proteomes" id="UP000636394"/>
    </source>
</evidence>
<evidence type="ECO:0000313" key="3">
    <source>
        <dbReference type="EMBL" id="NHM14169.1"/>
    </source>
</evidence>
<feature type="domain" description="Thiamine-binding protein" evidence="2">
    <location>
        <begin position="5"/>
        <end position="97"/>
    </location>
</feature>
<dbReference type="KEGG" id="ebz:J7S26_07660"/>
<dbReference type="Pfam" id="PF01910">
    <property type="entry name" value="Thiamine_BP"/>
    <property type="match status" value="1"/>
</dbReference>
<dbReference type="SUPFAM" id="SSF89957">
    <property type="entry name" value="MTH1187/YkoF-like"/>
    <property type="match status" value="1"/>
</dbReference>
<dbReference type="EMBL" id="CP072829">
    <property type="protein sequence ID" value="QTU84216.1"/>
    <property type="molecule type" value="Genomic_DNA"/>
</dbReference>
<dbReference type="EMBL" id="WPCR01000006">
    <property type="protein sequence ID" value="NHM14169.1"/>
    <property type="molecule type" value="Genomic_DNA"/>
</dbReference>
<dbReference type="Gene3D" id="3.30.70.930">
    <property type="match status" value="1"/>
</dbReference>
<dbReference type="InterPro" id="IPR029756">
    <property type="entry name" value="MTH1187/YkoF-like"/>
</dbReference>
<dbReference type="PANTHER" id="PTHR33777:SF1">
    <property type="entry name" value="UPF0045 PROTEIN ECM15"/>
    <property type="match status" value="1"/>
</dbReference>
<proteinExistence type="inferred from homology"/>
<dbReference type="InterPro" id="IPR051614">
    <property type="entry name" value="UPF0045_domain"/>
</dbReference>
<dbReference type="Proteomes" id="UP000636394">
    <property type="component" value="Unassembled WGS sequence"/>
</dbReference>
<sequence>MECAVAIQVLPMDAATDEEVCRIVDEVIAYLQSLPVNTFVGPFETTIEGDYDTCLDALKQAQLIAARAGSEKICTYAKIEYKPAGITLTTERKIGKYRAANAASGLGA</sequence>
<name>A0A9E6SU91_9ACTN</name>
<dbReference type="Proteomes" id="UP000671910">
    <property type="component" value="Chromosome"/>
</dbReference>
<reference evidence="3 5" key="1">
    <citation type="submission" date="2019-11" db="EMBL/GenBank/DDBJ databases">
        <title>Eggerthellaceae novel genus isolated from the rectal contents of marmort.</title>
        <authorList>
            <person name="Zhang G."/>
        </authorList>
    </citation>
    <scope>NUCLEOTIDE SEQUENCE [LARGE SCALE GENOMIC DNA]</scope>
    <source>
        <strain evidence="3">Zg-886</strain>
        <strain evidence="5">zg-886</strain>
    </source>
</reference>
<dbReference type="PANTHER" id="PTHR33777">
    <property type="entry name" value="UPF0045 PROTEIN ECM15"/>
    <property type="match status" value="1"/>
</dbReference>
<evidence type="ECO:0000313" key="6">
    <source>
        <dbReference type="Proteomes" id="UP000671910"/>
    </source>
</evidence>
<keyword evidence="5" id="KW-1185">Reference proteome</keyword>
<dbReference type="RefSeq" id="WP_166339348.1">
    <property type="nucleotide sequence ID" value="NZ_CP072829.1"/>
</dbReference>
<protein>
    <submittedName>
        <fullName evidence="4">Thiamine-binding protein</fullName>
    </submittedName>
</protein>
<dbReference type="InterPro" id="IPR002767">
    <property type="entry name" value="Thiamine_BP"/>
</dbReference>
<evidence type="ECO:0000313" key="4">
    <source>
        <dbReference type="EMBL" id="QTU84216.1"/>
    </source>
</evidence>
<comment type="similarity">
    <text evidence="1">Belongs to the UPF0045 family.</text>
</comment>
<organism evidence="4 6">
    <name type="scientific">Xiamenia xianingshaonis</name>
    <dbReference type="NCBI Taxonomy" id="2682776"/>
    <lineage>
        <taxon>Bacteria</taxon>
        <taxon>Bacillati</taxon>
        <taxon>Actinomycetota</taxon>
        <taxon>Coriobacteriia</taxon>
        <taxon>Eggerthellales</taxon>
        <taxon>Eggerthellaceae</taxon>
        <taxon>Xiamenia</taxon>
    </lineage>
</organism>
<dbReference type="AlphaFoldDB" id="A0A9E6SU91"/>
<dbReference type="GO" id="GO:0005829">
    <property type="term" value="C:cytosol"/>
    <property type="evidence" value="ECO:0007669"/>
    <property type="project" value="TreeGrafter"/>
</dbReference>
<evidence type="ECO:0000259" key="2">
    <source>
        <dbReference type="Pfam" id="PF01910"/>
    </source>
</evidence>
<gene>
    <name evidence="3" type="ORF">GMI68_05210</name>
    <name evidence="4" type="ORF">J7S26_07660</name>
</gene>
<reference evidence="4" key="2">
    <citation type="submission" date="2021-04" db="EMBL/GenBank/DDBJ databases">
        <title>Novel species in family Eggerthellaceae.</title>
        <authorList>
            <person name="Zhang G."/>
        </authorList>
    </citation>
    <scope>NUCLEOTIDE SEQUENCE</scope>
    <source>
        <strain evidence="4">Zg-886</strain>
    </source>
</reference>
<evidence type="ECO:0000256" key="1">
    <source>
        <dbReference type="ARBA" id="ARBA00010272"/>
    </source>
</evidence>